<reference evidence="2 3" key="2">
    <citation type="journal article" date="2021" name="Int. J. Syst. Evol. Microbiol.">
        <title>Isolation and Polyphasic Characterization of Desulfuromonas versatilis sp. Nov., an Electrogenic Bacteria Capable of Versatile Metabolism Isolated from a Graphene Oxide-Reducing Enrichment Culture.</title>
        <authorList>
            <person name="Xie L."/>
            <person name="Yoshida N."/>
            <person name="Ishii S."/>
            <person name="Meng L."/>
        </authorList>
    </citation>
    <scope>NUCLEOTIDE SEQUENCE [LARGE SCALE GENOMIC DNA]</scope>
    <source>
        <strain evidence="2 3">NIT-T3</strain>
    </source>
</reference>
<dbReference type="Proteomes" id="UP001319827">
    <property type="component" value="Chromosome"/>
</dbReference>
<accession>A0ABN6DYT8</accession>
<protein>
    <recommendedName>
        <fullName evidence="1">DUF374 domain-containing protein</fullName>
    </recommendedName>
</protein>
<name>A0ABN6DYT8_9BACT</name>
<evidence type="ECO:0000313" key="2">
    <source>
        <dbReference type="EMBL" id="BCR05202.1"/>
    </source>
</evidence>
<dbReference type="CDD" id="cd07983">
    <property type="entry name" value="LPLAT_DUF374-like"/>
    <property type="match status" value="1"/>
</dbReference>
<keyword evidence="3" id="KW-1185">Reference proteome</keyword>
<organism evidence="2 3">
    <name type="scientific">Desulfuromonas versatilis</name>
    <dbReference type="NCBI Taxonomy" id="2802975"/>
    <lineage>
        <taxon>Bacteria</taxon>
        <taxon>Pseudomonadati</taxon>
        <taxon>Thermodesulfobacteriota</taxon>
        <taxon>Desulfuromonadia</taxon>
        <taxon>Desulfuromonadales</taxon>
        <taxon>Desulfuromonadaceae</taxon>
        <taxon>Desulfuromonas</taxon>
    </lineage>
</organism>
<feature type="domain" description="DUF374" evidence="1">
    <location>
        <begin position="66"/>
        <end position="131"/>
    </location>
</feature>
<dbReference type="RefSeq" id="WP_221248623.1">
    <property type="nucleotide sequence ID" value="NZ_AP024355.1"/>
</dbReference>
<proteinExistence type="predicted"/>
<dbReference type="EMBL" id="AP024355">
    <property type="protein sequence ID" value="BCR05202.1"/>
    <property type="molecule type" value="Genomic_DNA"/>
</dbReference>
<dbReference type="InterPro" id="IPR007172">
    <property type="entry name" value="DUF374"/>
</dbReference>
<sequence>MAAHLGDRLLLSLAPPLAARIIRWLHRSMRIETIGEEHPRRLWDAGQAVILAFWHDQLLLMVKGYRGPGARILISASKDGELIARTMRCFGQDAVRGSSSRGGRKAFRELVELGRQPFDLVLTPDGPKGPRHQVKDGVVQLARLSGRPVIPMAFVCSRGHRFGSWDRFLLPYPFSRGVYAFGEPLVFEPGEDVGDFRERLEKAMEMNVRRACAQLEKHGVSAL</sequence>
<gene>
    <name evidence="2" type="ORF">DESUT3_22710</name>
</gene>
<dbReference type="Pfam" id="PF04028">
    <property type="entry name" value="DUF374"/>
    <property type="match status" value="1"/>
</dbReference>
<evidence type="ECO:0000259" key="1">
    <source>
        <dbReference type="Pfam" id="PF04028"/>
    </source>
</evidence>
<evidence type="ECO:0000313" key="3">
    <source>
        <dbReference type="Proteomes" id="UP001319827"/>
    </source>
</evidence>
<reference evidence="2 3" key="1">
    <citation type="journal article" date="2016" name="C (Basel)">
        <title>Selective Growth of and Electricity Production by Marine Exoelectrogenic Bacteria in Self-Aggregated Hydrogel of Microbially Reduced Graphene Oxide.</title>
        <authorList>
            <person name="Yoshida N."/>
            <person name="Goto Y."/>
            <person name="Miyata Y."/>
        </authorList>
    </citation>
    <scope>NUCLEOTIDE SEQUENCE [LARGE SCALE GENOMIC DNA]</scope>
    <source>
        <strain evidence="2 3">NIT-T3</strain>
    </source>
</reference>